<accession>A0AA89CA86</accession>
<dbReference type="SUPFAM" id="SSF57567">
    <property type="entry name" value="Serine protease inhibitors"/>
    <property type="match status" value="1"/>
</dbReference>
<dbReference type="PANTHER" id="PTHR11339:SF373">
    <property type="entry name" value="VWFD DOMAIN-CONTAINING PROTEIN"/>
    <property type="match status" value="1"/>
</dbReference>
<comment type="caution">
    <text evidence="4">The sequence shown here is derived from an EMBL/GenBank/DDBJ whole genome shotgun (WGS) entry which is preliminary data.</text>
</comment>
<dbReference type="AlphaFoldDB" id="A0AA89CA86"/>
<name>A0AA89CA86_PINIB</name>
<dbReference type="Pfam" id="PF01826">
    <property type="entry name" value="TIL"/>
    <property type="match status" value="1"/>
</dbReference>
<dbReference type="PROSITE" id="PS51233">
    <property type="entry name" value="VWFD"/>
    <property type="match status" value="1"/>
</dbReference>
<evidence type="ECO:0000259" key="3">
    <source>
        <dbReference type="PROSITE" id="PS51233"/>
    </source>
</evidence>
<evidence type="ECO:0000256" key="1">
    <source>
        <dbReference type="ARBA" id="ARBA00023157"/>
    </source>
</evidence>
<dbReference type="Proteomes" id="UP001186944">
    <property type="component" value="Unassembled WGS sequence"/>
</dbReference>
<gene>
    <name evidence="4" type="ORF">FSP39_008657</name>
</gene>
<dbReference type="InterPro" id="IPR002919">
    <property type="entry name" value="TIL_dom"/>
</dbReference>
<keyword evidence="1" id="KW-1015">Disulfide bond</keyword>
<dbReference type="GO" id="GO:0005615">
    <property type="term" value="C:extracellular space"/>
    <property type="evidence" value="ECO:0007669"/>
    <property type="project" value="TreeGrafter"/>
</dbReference>
<dbReference type="GO" id="GO:0031012">
    <property type="term" value="C:extracellular matrix"/>
    <property type="evidence" value="ECO:0007669"/>
    <property type="project" value="TreeGrafter"/>
</dbReference>
<dbReference type="PANTHER" id="PTHR11339">
    <property type="entry name" value="EXTRACELLULAR MATRIX GLYCOPROTEIN RELATED"/>
    <property type="match status" value="1"/>
</dbReference>
<dbReference type="EMBL" id="VSWD01000005">
    <property type="protein sequence ID" value="KAK3102092.1"/>
    <property type="molecule type" value="Genomic_DNA"/>
</dbReference>
<reference evidence="4" key="1">
    <citation type="submission" date="2019-08" db="EMBL/GenBank/DDBJ databases">
        <title>The improved chromosome-level genome for the pearl oyster Pinctada fucata martensii using PacBio sequencing and Hi-C.</title>
        <authorList>
            <person name="Zheng Z."/>
        </authorList>
    </citation>
    <scope>NUCLEOTIDE SEQUENCE</scope>
    <source>
        <strain evidence="4">ZZ-2019</strain>
        <tissue evidence="4">Adductor muscle</tissue>
    </source>
</reference>
<dbReference type="InterPro" id="IPR050780">
    <property type="entry name" value="Mucin_vWF_Thrombospondin_sf"/>
</dbReference>
<evidence type="ECO:0000256" key="2">
    <source>
        <dbReference type="ARBA" id="ARBA00023180"/>
    </source>
</evidence>
<dbReference type="Gene3D" id="2.10.25.10">
    <property type="entry name" value="Laminin"/>
    <property type="match status" value="2"/>
</dbReference>
<feature type="domain" description="VWFD" evidence="3">
    <location>
        <begin position="219"/>
        <end position="325"/>
    </location>
</feature>
<organism evidence="4 5">
    <name type="scientific">Pinctada imbricata</name>
    <name type="common">Atlantic pearl-oyster</name>
    <name type="synonym">Pinctada martensii</name>
    <dbReference type="NCBI Taxonomy" id="66713"/>
    <lineage>
        <taxon>Eukaryota</taxon>
        <taxon>Metazoa</taxon>
        <taxon>Spiralia</taxon>
        <taxon>Lophotrochozoa</taxon>
        <taxon>Mollusca</taxon>
        <taxon>Bivalvia</taxon>
        <taxon>Autobranchia</taxon>
        <taxon>Pteriomorphia</taxon>
        <taxon>Pterioida</taxon>
        <taxon>Pterioidea</taxon>
        <taxon>Pteriidae</taxon>
        <taxon>Pinctada</taxon>
    </lineage>
</organism>
<dbReference type="InterPro" id="IPR036084">
    <property type="entry name" value="Ser_inhib-like_sf"/>
</dbReference>
<dbReference type="InterPro" id="IPR001846">
    <property type="entry name" value="VWF_type-D"/>
</dbReference>
<dbReference type="CDD" id="cd19941">
    <property type="entry name" value="TIL"/>
    <property type="match status" value="1"/>
</dbReference>
<evidence type="ECO:0000313" key="4">
    <source>
        <dbReference type="EMBL" id="KAK3102092.1"/>
    </source>
</evidence>
<dbReference type="InterPro" id="IPR014853">
    <property type="entry name" value="VWF/SSPO/ZAN-like_Cys-rich_dom"/>
</dbReference>
<protein>
    <recommendedName>
        <fullName evidence="3">VWFD domain-containing protein</fullName>
    </recommendedName>
</protein>
<sequence>MTDLVATNNYCGLLTSTSGPFKQCIADDPELASEYFESCKVDVCENEGEPSLETIKCQTFQGYAEDCKEEGFHVKWRTSRFCPGKCDDPNMEYKESGQRCTPTCVDQNMNNDSCSDEGISGCFCKDGFVLSDMKCVQKSECGCRDVKGQYYPIGHIKKSSSCVPSEECRRVNGRSVFVKLSSSKSCHSMAKCQLNTKGEEACVCGVGFYGDGYNCSGPCRCTGYGDPHYKTYDGQIIDFMGTCQYTLTKSTTDNDTCAFNVEVKNEHRGSNTAVSYTKYVEVDTFSVRATLKKNGKVLVRYLKKNKEMYLFAYQNSFCSVETKER</sequence>
<proteinExistence type="predicted"/>
<evidence type="ECO:0000313" key="5">
    <source>
        <dbReference type="Proteomes" id="UP001186944"/>
    </source>
</evidence>
<dbReference type="SMART" id="SM00832">
    <property type="entry name" value="C8"/>
    <property type="match status" value="1"/>
</dbReference>
<dbReference type="Pfam" id="PF08742">
    <property type="entry name" value="C8"/>
    <property type="match status" value="1"/>
</dbReference>
<keyword evidence="2" id="KW-0325">Glycoprotein</keyword>
<keyword evidence="5" id="KW-1185">Reference proteome</keyword>
<dbReference type="Pfam" id="PF00094">
    <property type="entry name" value="VWD"/>
    <property type="match status" value="1"/>
</dbReference>